<proteinExistence type="predicted"/>
<sequence length="146" mass="16027">MEHIVFPNITQNIIVVSTQASRKAGAKAALRLIHLGSTDYHTSAYTAASYDTCKCGIRGVDVDINERQLAAMIVNPRNPRAMKVHHIKETTTVVALLRGIKRGTNLEDVISLDWCGEESQPLKKTLSLQEAHPFQGALPLQGMLPL</sequence>
<keyword evidence="2" id="KW-1185">Reference proteome</keyword>
<reference evidence="1" key="1">
    <citation type="journal article" date="2020" name="Cell">
        <title>Large-Scale Comparative Analyses of Tick Genomes Elucidate Their Genetic Diversity and Vector Capacities.</title>
        <authorList>
            <consortium name="Tick Genome and Microbiome Consortium (TIGMIC)"/>
            <person name="Jia N."/>
            <person name="Wang J."/>
            <person name="Shi W."/>
            <person name="Du L."/>
            <person name="Sun Y."/>
            <person name="Zhan W."/>
            <person name="Jiang J.F."/>
            <person name="Wang Q."/>
            <person name="Zhang B."/>
            <person name="Ji P."/>
            <person name="Bell-Sakyi L."/>
            <person name="Cui X.M."/>
            <person name="Yuan T.T."/>
            <person name="Jiang B.G."/>
            <person name="Yang W.F."/>
            <person name="Lam T.T."/>
            <person name="Chang Q.C."/>
            <person name="Ding S.J."/>
            <person name="Wang X.J."/>
            <person name="Zhu J.G."/>
            <person name="Ruan X.D."/>
            <person name="Zhao L."/>
            <person name="Wei J.T."/>
            <person name="Ye R.Z."/>
            <person name="Que T.C."/>
            <person name="Du C.H."/>
            <person name="Zhou Y.H."/>
            <person name="Cheng J.X."/>
            <person name="Dai P.F."/>
            <person name="Guo W.B."/>
            <person name="Han X.H."/>
            <person name="Huang E.J."/>
            <person name="Li L.F."/>
            <person name="Wei W."/>
            <person name="Gao Y.C."/>
            <person name="Liu J.Z."/>
            <person name="Shao H.Z."/>
            <person name="Wang X."/>
            <person name="Wang C.C."/>
            <person name="Yang T.C."/>
            <person name="Huo Q.B."/>
            <person name="Li W."/>
            <person name="Chen H.Y."/>
            <person name="Chen S.E."/>
            <person name="Zhou L.G."/>
            <person name="Ni X.B."/>
            <person name="Tian J.H."/>
            <person name="Sheng Y."/>
            <person name="Liu T."/>
            <person name="Pan Y.S."/>
            <person name="Xia L.Y."/>
            <person name="Li J."/>
            <person name="Zhao F."/>
            <person name="Cao W.C."/>
        </authorList>
    </citation>
    <scope>NUCLEOTIDE SEQUENCE</scope>
    <source>
        <strain evidence="1">Rmic-2018</strain>
    </source>
</reference>
<gene>
    <name evidence="1" type="ORF">HPB51_029667</name>
</gene>
<accession>A0A9J6CTG8</accession>
<dbReference type="Proteomes" id="UP000821866">
    <property type="component" value="Unassembled WGS sequence"/>
</dbReference>
<dbReference type="EMBL" id="JABSTU010006845">
    <property type="protein sequence ID" value="KAH7931989.1"/>
    <property type="molecule type" value="Genomic_DNA"/>
</dbReference>
<reference evidence="1" key="2">
    <citation type="submission" date="2021-09" db="EMBL/GenBank/DDBJ databases">
        <authorList>
            <person name="Jia N."/>
            <person name="Wang J."/>
            <person name="Shi W."/>
            <person name="Du L."/>
            <person name="Sun Y."/>
            <person name="Zhan W."/>
            <person name="Jiang J."/>
            <person name="Wang Q."/>
            <person name="Zhang B."/>
            <person name="Ji P."/>
            <person name="Sakyi L.B."/>
            <person name="Cui X."/>
            <person name="Yuan T."/>
            <person name="Jiang B."/>
            <person name="Yang W."/>
            <person name="Lam T.T.-Y."/>
            <person name="Chang Q."/>
            <person name="Ding S."/>
            <person name="Wang X."/>
            <person name="Zhu J."/>
            <person name="Ruan X."/>
            <person name="Zhao L."/>
            <person name="Wei J."/>
            <person name="Que T."/>
            <person name="Du C."/>
            <person name="Cheng J."/>
            <person name="Dai P."/>
            <person name="Han X."/>
            <person name="Huang E."/>
            <person name="Gao Y."/>
            <person name="Liu J."/>
            <person name="Shao H."/>
            <person name="Ye R."/>
            <person name="Li L."/>
            <person name="Wei W."/>
            <person name="Wang X."/>
            <person name="Wang C."/>
            <person name="Huo Q."/>
            <person name="Li W."/>
            <person name="Guo W."/>
            <person name="Chen H."/>
            <person name="Chen S."/>
            <person name="Zhou L."/>
            <person name="Zhou L."/>
            <person name="Ni X."/>
            <person name="Tian J."/>
            <person name="Zhou Y."/>
            <person name="Sheng Y."/>
            <person name="Liu T."/>
            <person name="Pan Y."/>
            <person name="Xia L."/>
            <person name="Li J."/>
            <person name="Zhao F."/>
            <person name="Cao W."/>
        </authorList>
    </citation>
    <scope>NUCLEOTIDE SEQUENCE</scope>
    <source>
        <strain evidence="1">Rmic-2018</strain>
        <tissue evidence="1">Larvae</tissue>
    </source>
</reference>
<evidence type="ECO:0000313" key="2">
    <source>
        <dbReference type="Proteomes" id="UP000821866"/>
    </source>
</evidence>
<comment type="caution">
    <text evidence="1">The sequence shown here is derived from an EMBL/GenBank/DDBJ whole genome shotgun (WGS) entry which is preliminary data.</text>
</comment>
<organism evidence="1 2">
    <name type="scientific">Rhipicephalus microplus</name>
    <name type="common">Cattle tick</name>
    <name type="synonym">Boophilus microplus</name>
    <dbReference type="NCBI Taxonomy" id="6941"/>
    <lineage>
        <taxon>Eukaryota</taxon>
        <taxon>Metazoa</taxon>
        <taxon>Ecdysozoa</taxon>
        <taxon>Arthropoda</taxon>
        <taxon>Chelicerata</taxon>
        <taxon>Arachnida</taxon>
        <taxon>Acari</taxon>
        <taxon>Parasitiformes</taxon>
        <taxon>Ixodida</taxon>
        <taxon>Ixodoidea</taxon>
        <taxon>Ixodidae</taxon>
        <taxon>Rhipicephalinae</taxon>
        <taxon>Rhipicephalus</taxon>
        <taxon>Boophilus</taxon>
    </lineage>
</organism>
<name>A0A9J6CTG8_RHIMP</name>
<evidence type="ECO:0000313" key="1">
    <source>
        <dbReference type="EMBL" id="KAH7931989.1"/>
    </source>
</evidence>
<dbReference type="AlphaFoldDB" id="A0A9J6CTG8"/>
<protein>
    <submittedName>
        <fullName evidence="1">Uncharacterized protein</fullName>
    </submittedName>
</protein>